<dbReference type="PIRSF" id="PIRSF016202">
    <property type="entry name" value="PH1107"/>
    <property type="match status" value="1"/>
</dbReference>
<comment type="similarity">
    <text evidence="3">Belongs to the glycosyl hydrolase 130 family.</text>
</comment>
<dbReference type="GO" id="GO:0016757">
    <property type="term" value="F:glycosyltransferase activity"/>
    <property type="evidence" value="ECO:0007669"/>
    <property type="project" value="UniProtKB-KW"/>
</dbReference>
<keyword evidence="5" id="KW-1185">Reference proteome</keyword>
<dbReference type="EMBL" id="BONQ01000084">
    <property type="protein sequence ID" value="GIG47628.1"/>
    <property type="molecule type" value="Genomic_DNA"/>
</dbReference>
<dbReference type="PANTHER" id="PTHR34106:SF5">
    <property type="entry name" value="GLYCOSIDASE"/>
    <property type="match status" value="1"/>
</dbReference>
<dbReference type="SUPFAM" id="SSF75005">
    <property type="entry name" value="Arabinanase/levansucrase/invertase"/>
    <property type="match status" value="1"/>
</dbReference>
<evidence type="ECO:0000313" key="5">
    <source>
        <dbReference type="Proteomes" id="UP000660611"/>
    </source>
</evidence>
<sequence>MHFDAELFHREATNPLLTAGDWPYPINSVFNPGACLHNGDTVLLCRIEDRRGISHLTVARSKDGRTNWVVDAKPLIADDPTDQHSCWGVEDPRVTYVDELGGYVIAYTAYGPSGPCVALARTEDFETVEPLGIVMPPEDKNASLLPRRIDGNYVLFHRPVSVLSARADVWLSKSADLQAWTTPEPVMQSRSGPWWDATRIGMGPPPIETPHGWLCVYHGVKQMVATSLYRVGLIMLDLDDPTKIIRRTPSWVLGPDAEYERVGDVPNVVFPTGLVHDEARDELRLYYGAADLCVAMASARFSEVVDYLVSLPPENE</sequence>
<keyword evidence="4" id="KW-0326">Glycosidase</keyword>
<gene>
    <name evidence="4" type="ORF">Dsi01nite_056690</name>
</gene>
<dbReference type="RefSeq" id="WP_203849357.1">
    <property type="nucleotide sequence ID" value="NZ_BAAAVW010000019.1"/>
</dbReference>
<evidence type="ECO:0000256" key="2">
    <source>
        <dbReference type="ARBA" id="ARBA00022679"/>
    </source>
</evidence>
<accession>A0A919PSM9</accession>
<keyword evidence="1" id="KW-0328">Glycosyltransferase</keyword>
<name>A0A919PSM9_9ACTN</name>
<dbReference type="AlphaFoldDB" id="A0A919PSM9"/>
<dbReference type="CDD" id="cd18615">
    <property type="entry name" value="GH130"/>
    <property type="match status" value="1"/>
</dbReference>
<comment type="caution">
    <text evidence="4">The sequence shown here is derived from an EMBL/GenBank/DDBJ whole genome shotgun (WGS) entry which is preliminary data.</text>
</comment>
<dbReference type="InterPro" id="IPR023296">
    <property type="entry name" value="Glyco_hydro_beta-prop_sf"/>
</dbReference>
<protein>
    <submittedName>
        <fullName evidence="4">Glycosidase</fullName>
    </submittedName>
</protein>
<dbReference type="Proteomes" id="UP000660611">
    <property type="component" value="Unassembled WGS sequence"/>
</dbReference>
<dbReference type="Pfam" id="PF04041">
    <property type="entry name" value="Glyco_hydro_130"/>
    <property type="match status" value="1"/>
</dbReference>
<evidence type="ECO:0000256" key="1">
    <source>
        <dbReference type="ARBA" id="ARBA00022676"/>
    </source>
</evidence>
<dbReference type="PANTHER" id="PTHR34106">
    <property type="entry name" value="GLYCOSIDASE"/>
    <property type="match status" value="1"/>
</dbReference>
<keyword evidence="2" id="KW-0808">Transferase</keyword>
<keyword evidence="4" id="KW-0378">Hydrolase</keyword>
<dbReference type="Gene3D" id="2.115.10.20">
    <property type="entry name" value="Glycosyl hydrolase domain, family 43"/>
    <property type="match status" value="1"/>
</dbReference>
<organism evidence="4 5">
    <name type="scientific">Dactylosporangium siamense</name>
    <dbReference type="NCBI Taxonomy" id="685454"/>
    <lineage>
        <taxon>Bacteria</taxon>
        <taxon>Bacillati</taxon>
        <taxon>Actinomycetota</taxon>
        <taxon>Actinomycetes</taxon>
        <taxon>Micromonosporales</taxon>
        <taxon>Micromonosporaceae</taxon>
        <taxon>Dactylosporangium</taxon>
    </lineage>
</organism>
<dbReference type="InterPro" id="IPR007184">
    <property type="entry name" value="Mannoside_phosphorylase"/>
</dbReference>
<evidence type="ECO:0000256" key="3">
    <source>
        <dbReference type="ARBA" id="ARBA00024356"/>
    </source>
</evidence>
<proteinExistence type="inferred from homology"/>
<reference evidence="4" key="1">
    <citation type="submission" date="2021-01" db="EMBL/GenBank/DDBJ databases">
        <title>Whole genome shotgun sequence of Dactylosporangium siamense NBRC 106093.</title>
        <authorList>
            <person name="Komaki H."/>
            <person name="Tamura T."/>
        </authorList>
    </citation>
    <scope>NUCLEOTIDE SEQUENCE</scope>
    <source>
        <strain evidence="4">NBRC 106093</strain>
    </source>
</reference>
<evidence type="ECO:0000313" key="4">
    <source>
        <dbReference type="EMBL" id="GIG47628.1"/>
    </source>
</evidence>
<dbReference type="GO" id="GO:0016798">
    <property type="term" value="F:hydrolase activity, acting on glycosyl bonds"/>
    <property type="evidence" value="ECO:0007669"/>
    <property type="project" value="UniProtKB-KW"/>
</dbReference>